<comment type="caution">
    <text evidence="1">The sequence shown here is derived from an EMBL/GenBank/DDBJ whole genome shotgun (WGS) entry which is preliminary data.</text>
</comment>
<sequence length="62" mass="6489">DFPLELGVELHVQVVAKVELFAVAGYASFLYDAFRPAPAVPDIAGALLVVVATFGSTNLLQG</sequence>
<proteinExistence type="predicted"/>
<dbReference type="EMBL" id="LXQA010353926">
    <property type="protein sequence ID" value="MCI46189.1"/>
    <property type="molecule type" value="Genomic_DNA"/>
</dbReference>
<dbReference type="Proteomes" id="UP000265520">
    <property type="component" value="Unassembled WGS sequence"/>
</dbReference>
<evidence type="ECO:0000313" key="1">
    <source>
        <dbReference type="EMBL" id="MCI46189.1"/>
    </source>
</evidence>
<dbReference type="AlphaFoldDB" id="A0A392SC01"/>
<feature type="non-terminal residue" evidence="1">
    <location>
        <position position="1"/>
    </location>
</feature>
<evidence type="ECO:0000313" key="2">
    <source>
        <dbReference type="Proteomes" id="UP000265520"/>
    </source>
</evidence>
<protein>
    <submittedName>
        <fullName evidence="1">Uncharacterized protein</fullName>
    </submittedName>
</protein>
<keyword evidence="2" id="KW-1185">Reference proteome</keyword>
<organism evidence="1 2">
    <name type="scientific">Trifolium medium</name>
    <dbReference type="NCBI Taxonomy" id="97028"/>
    <lineage>
        <taxon>Eukaryota</taxon>
        <taxon>Viridiplantae</taxon>
        <taxon>Streptophyta</taxon>
        <taxon>Embryophyta</taxon>
        <taxon>Tracheophyta</taxon>
        <taxon>Spermatophyta</taxon>
        <taxon>Magnoliopsida</taxon>
        <taxon>eudicotyledons</taxon>
        <taxon>Gunneridae</taxon>
        <taxon>Pentapetalae</taxon>
        <taxon>rosids</taxon>
        <taxon>fabids</taxon>
        <taxon>Fabales</taxon>
        <taxon>Fabaceae</taxon>
        <taxon>Papilionoideae</taxon>
        <taxon>50 kb inversion clade</taxon>
        <taxon>NPAAA clade</taxon>
        <taxon>Hologalegina</taxon>
        <taxon>IRL clade</taxon>
        <taxon>Trifolieae</taxon>
        <taxon>Trifolium</taxon>
    </lineage>
</organism>
<name>A0A392SC01_9FABA</name>
<accession>A0A392SC01</accession>
<reference evidence="1 2" key="1">
    <citation type="journal article" date="2018" name="Front. Plant Sci.">
        <title>Red Clover (Trifolium pratense) and Zigzag Clover (T. medium) - A Picture of Genomic Similarities and Differences.</title>
        <authorList>
            <person name="Dluhosova J."/>
            <person name="Istvanek J."/>
            <person name="Nedelnik J."/>
            <person name="Repkova J."/>
        </authorList>
    </citation>
    <scope>NUCLEOTIDE SEQUENCE [LARGE SCALE GENOMIC DNA]</scope>
    <source>
        <strain evidence="2">cv. 10/8</strain>
        <tissue evidence="1">Leaf</tissue>
    </source>
</reference>